<keyword evidence="3" id="KW-0238">DNA-binding</keyword>
<evidence type="ECO:0000256" key="2">
    <source>
        <dbReference type="ARBA" id="ARBA00023015"/>
    </source>
</evidence>
<keyword evidence="5" id="KW-0539">Nucleus</keyword>
<dbReference type="ExpressionAtlas" id="A5BGJ2">
    <property type="expression patterns" value="baseline and differential"/>
</dbReference>
<accession>A5BGJ2</accession>
<dbReference type="InterPro" id="IPR011039">
    <property type="entry name" value="TFIIF_interaction"/>
</dbReference>
<dbReference type="SUPFAM" id="SSF50916">
    <property type="entry name" value="Rap30/74 interaction domains"/>
    <property type="match status" value="1"/>
</dbReference>
<evidence type="ECO:0000256" key="3">
    <source>
        <dbReference type="ARBA" id="ARBA00023125"/>
    </source>
</evidence>
<dbReference type="InterPro" id="IPR036388">
    <property type="entry name" value="WH-like_DNA-bd_sf"/>
</dbReference>
<feature type="region of interest" description="Disordered" evidence="6">
    <location>
        <begin position="359"/>
        <end position="385"/>
    </location>
</feature>
<dbReference type="Pfam" id="PF02270">
    <property type="entry name" value="TFIIF_beta"/>
    <property type="match status" value="1"/>
</dbReference>
<evidence type="ECO:0000313" key="8">
    <source>
        <dbReference type="EMBL" id="CAN81117.1"/>
    </source>
</evidence>
<evidence type="ECO:0000256" key="5">
    <source>
        <dbReference type="ARBA" id="ARBA00023242"/>
    </source>
</evidence>
<keyword evidence="2" id="KW-0805">Transcription regulation</keyword>
<dbReference type="GO" id="GO:0006367">
    <property type="term" value="P:transcription initiation at RNA polymerase II promoter"/>
    <property type="evidence" value="ECO:0007669"/>
    <property type="project" value="InterPro"/>
</dbReference>
<reference evidence="8" key="1">
    <citation type="journal article" date="2007" name="PLoS ONE">
        <title>The first genome sequence of an elite grapevine cultivar (Pinot noir Vitis vinifera L.): coping with a highly heterozygous genome.</title>
        <authorList>
            <person name="Velasco R."/>
            <person name="Zharkikh A."/>
            <person name="Troggio M."/>
            <person name="Cartwright D.A."/>
            <person name="Cestaro A."/>
            <person name="Pruss D."/>
            <person name="Pindo M."/>
            <person name="FitzGerald L.M."/>
            <person name="Vezzulli S."/>
            <person name="Reid J."/>
            <person name="Malacarne G."/>
            <person name="Iliev D."/>
            <person name="Coppola G."/>
            <person name="Wardell B."/>
            <person name="Micheletti D."/>
            <person name="Macalma T."/>
            <person name="Facci M."/>
            <person name="Mitchell J.T."/>
            <person name="Perazzolli M."/>
            <person name="Eldredge G."/>
            <person name="Gatto P."/>
            <person name="Oyzerski R."/>
            <person name="Moretto M."/>
            <person name="Gutin N."/>
            <person name="Stefanini M."/>
            <person name="Chen Y."/>
            <person name="Segala C."/>
            <person name="Davenport C."/>
            <person name="Dematte L."/>
            <person name="Mraz A."/>
            <person name="Battilana J."/>
            <person name="Stormo K."/>
            <person name="Costa F."/>
            <person name="Tao Q."/>
            <person name="Si-Ammour A."/>
            <person name="Harkins T."/>
            <person name="Lackey A."/>
            <person name="Perbost C."/>
            <person name="Taillon B."/>
            <person name="Stella A."/>
            <person name="Solovyev V."/>
            <person name="Fawcett J.A."/>
            <person name="Sterck L."/>
            <person name="Vandepoele K."/>
            <person name="Grando S.M."/>
            <person name="Toppo S."/>
            <person name="Moser C."/>
            <person name="Lanchbury J."/>
            <person name="Bogden R."/>
            <person name="Skolnick M."/>
            <person name="Sgaramella V."/>
            <person name="Bhatnagar S.K."/>
            <person name="Fontana P."/>
            <person name="Gutin A."/>
            <person name="Van de Peer Y."/>
            <person name="Salamini F."/>
            <person name="Viola R."/>
        </authorList>
    </citation>
    <scope>NUCLEOTIDE SEQUENCE</scope>
</reference>
<evidence type="ECO:0000256" key="4">
    <source>
        <dbReference type="ARBA" id="ARBA00023163"/>
    </source>
</evidence>
<dbReference type="InterPro" id="IPR040450">
    <property type="entry name" value="TFIIF_beta_HTH"/>
</dbReference>
<dbReference type="GO" id="GO:0003677">
    <property type="term" value="F:DNA binding"/>
    <property type="evidence" value="ECO:0007669"/>
    <property type="project" value="UniProtKB-KW"/>
</dbReference>
<protein>
    <recommendedName>
        <fullName evidence="7">TFIIF beta subunit HTH domain-containing protein</fullName>
    </recommendedName>
</protein>
<dbReference type="OrthoDB" id="2018137at2759"/>
<dbReference type="Gene3D" id="1.10.10.10">
    <property type="entry name" value="Winged helix-like DNA-binding domain superfamily/Winged helix DNA-binding domain"/>
    <property type="match status" value="1"/>
</dbReference>
<comment type="subcellular location">
    <subcellularLocation>
        <location evidence="1">Nucleus</location>
    </subcellularLocation>
</comment>
<dbReference type="AlphaFoldDB" id="A5BGJ2"/>
<gene>
    <name evidence="8" type="ORF">VITISV_005903</name>
</gene>
<evidence type="ECO:0000256" key="6">
    <source>
        <dbReference type="SAM" id="MobiDB-lite"/>
    </source>
</evidence>
<feature type="domain" description="TFIIF beta subunit HTH" evidence="7">
    <location>
        <begin position="184"/>
        <end position="213"/>
    </location>
</feature>
<name>A5BGJ2_VITVI</name>
<sequence>MAEGSSNNANVDTSRSERAVWLMKCPPVVSRSLSSSSASDSLRPVAKVIVSLDPLLANDDDDSPPQGFMIAHEHAFDYELFTMELAGTESGNAPKCYSMDMSQDFIPMAVFSESSQGRTAVEGKILNKFDMKPHNENIQNYGKLCRERTSKYMTKSRQIQVIDNDNGSHMRPMPGMVIASAVSQFLKDLLKDLCVYNNKGTNQGTYELKPEYKRKRKEIGILDLMISTVWGLDLNKGFLTSDSLPSQQDILRCPFLRNINEPTNFSFASPMAFPMPVRGAKGPIFEDGPNFDMAFRVFHGRDGVVPLSGRVFLRSENFEPEQAPPQFNPLAAKAATISLSGFGLGGPFSFDSFSNKWKNQKRESKSSKKEPSSQRGDSKHEAMSNEWLETGNCPIAKSYRAVSHVIPIVAKALQPPPGMKFKCPPAIVAARAALARTAIVKNLRPQPLPAKMLVIGVLGMAANVPLGIWREHTEKFSPSWFAAVHAAVPFIAMLRKSVLMPKTAMAFTIAASILGQVIGSRAERIRMKTVASRRLNLAENSVVGSSQMTQIQVVGVQGGHCGKSVEWDPVALQVAGPSSPNVFC</sequence>
<evidence type="ECO:0000256" key="1">
    <source>
        <dbReference type="ARBA" id="ARBA00004123"/>
    </source>
</evidence>
<proteinExistence type="predicted"/>
<dbReference type="GO" id="GO:0005634">
    <property type="term" value="C:nucleus"/>
    <property type="evidence" value="ECO:0007669"/>
    <property type="project" value="UniProtKB-SubCell"/>
</dbReference>
<dbReference type="EMBL" id="AM458767">
    <property type="protein sequence ID" value="CAN81117.1"/>
    <property type="molecule type" value="Genomic_DNA"/>
</dbReference>
<evidence type="ECO:0000259" key="7">
    <source>
        <dbReference type="Pfam" id="PF02270"/>
    </source>
</evidence>
<keyword evidence="4" id="KW-0804">Transcription</keyword>
<feature type="compositionally biased region" description="Basic and acidic residues" evidence="6">
    <location>
        <begin position="360"/>
        <end position="383"/>
    </location>
</feature>
<dbReference type="PANTHER" id="PTHR31033">
    <property type="entry name" value="PROTEIN, PUTATIVE-RELATED"/>
    <property type="match status" value="1"/>
</dbReference>
<organism evidence="8">
    <name type="scientific">Vitis vinifera</name>
    <name type="common">Grape</name>
    <dbReference type="NCBI Taxonomy" id="29760"/>
    <lineage>
        <taxon>Eukaryota</taxon>
        <taxon>Viridiplantae</taxon>
        <taxon>Streptophyta</taxon>
        <taxon>Embryophyta</taxon>
        <taxon>Tracheophyta</taxon>
        <taxon>Spermatophyta</taxon>
        <taxon>Magnoliopsida</taxon>
        <taxon>eudicotyledons</taxon>
        <taxon>Gunneridae</taxon>
        <taxon>Pentapetalae</taxon>
        <taxon>rosids</taxon>
        <taxon>Vitales</taxon>
        <taxon>Vitaceae</taxon>
        <taxon>Viteae</taxon>
        <taxon>Vitis</taxon>
    </lineage>
</organism>
<dbReference type="PANTHER" id="PTHR31033:SF21">
    <property type="entry name" value="TRANSMEMBRANE PROTEIN"/>
    <property type="match status" value="1"/>
</dbReference>